<dbReference type="AlphaFoldDB" id="A0A5R9KRL9"/>
<evidence type="ECO:0000313" key="5">
    <source>
        <dbReference type="Proteomes" id="UP000306402"/>
    </source>
</evidence>
<dbReference type="SUPFAM" id="SSF48230">
    <property type="entry name" value="Chondroitin AC/alginate lyase"/>
    <property type="match status" value="1"/>
</dbReference>
<organism evidence="4 5">
    <name type="scientific">Dyadobacter luticola</name>
    <dbReference type="NCBI Taxonomy" id="1979387"/>
    <lineage>
        <taxon>Bacteria</taxon>
        <taxon>Pseudomonadati</taxon>
        <taxon>Bacteroidota</taxon>
        <taxon>Cytophagia</taxon>
        <taxon>Cytophagales</taxon>
        <taxon>Spirosomataceae</taxon>
        <taxon>Dyadobacter</taxon>
    </lineage>
</organism>
<feature type="chain" id="PRO_5024364488" evidence="2">
    <location>
        <begin position="24"/>
        <end position="634"/>
    </location>
</feature>
<protein>
    <submittedName>
        <fullName evidence="4">Heparinase</fullName>
    </submittedName>
</protein>
<dbReference type="InterPro" id="IPR008929">
    <property type="entry name" value="Chondroitin_lyas"/>
</dbReference>
<dbReference type="GO" id="GO:0016829">
    <property type="term" value="F:lyase activity"/>
    <property type="evidence" value="ECO:0007669"/>
    <property type="project" value="InterPro"/>
</dbReference>
<keyword evidence="2" id="KW-0732">Signal</keyword>
<accession>A0A5R9KRL9</accession>
<name>A0A5R9KRL9_9BACT</name>
<dbReference type="InterPro" id="IPR012480">
    <property type="entry name" value="Hepar_II_III_C"/>
</dbReference>
<dbReference type="EMBL" id="VCEJ01000005">
    <property type="protein sequence ID" value="TLU98931.1"/>
    <property type="molecule type" value="Genomic_DNA"/>
</dbReference>
<evidence type="ECO:0000256" key="1">
    <source>
        <dbReference type="ARBA" id="ARBA00004196"/>
    </source>
</evidence>
<comment type="subcellular location">
    <subcellularLocation>
        <location evidence="1">Cell envelope</location>
    </subcellularLocation>
</comment>
<keyword evidence="5" id="KW-1185">Reference proteome</keyword>
<dbReference type="PANTHER" id="PTHR38045">
    <property type="entry name" value="CHROMOSOME 1, WHOLE GENOME SHOTGUN SEQUENCE"/>
    <property type="match status" value="1"/>
</dbReference>
<dbReference type="OrthoDB" id="175534at2"/>
<evidence type="ECO:0000256" key="2">
    <source>
        <dbReference type="SAM" id="SignalP"/>
    </source>
</evidence>
<dbReference type="PANTHER" id="PTHR38045:SF1">
    <property type="entry name" value="HEPARINASE II_III-LIKE PROTEIN"/>
    <property type="match status" value="1"/>
</dbReference>
<gene>
    <name evidence="4" type="ORF">FEN17_20280</name>
</gene>
<proteinExistence type="predicted"/>
<dbReference type="Gene3D" id="2.70.98.70">
    <property type="match status" value="1"/>
</dbReference>
<evidence type="ECO:0000313" key="4">
    <source>
        <dbReference type="EMBL" id="TLU98931.1"/>
    </source>
</evidence>
<reference evidence="4 5" key="1">
    <citation type="submission" date="2019-05" db="EMBL/GenBank/DDBJ databases">
        <authorList>
            <person name="Qu J.-H."/>
        </authorList>
    </citation>
    <scope>NUCLEOTIDE SEQUENCE [LARGE SCALE GENOMIC DNA]</scope>
    <source>
        <strain evidence="4 5">T17</strain>
    </source>
</reference>
<sequence length="634" mass="71498">MKTDFMRFFAALIFVLTTTLAQAQVREMDTVQLVNPKTVIPDHPRLLLLKGEEKLLQKSINSKRIWKQVHSSILHQCDSLIATKPVERVLLGVRLLAKSRECLYRVFYLSYAWRMTHEEKYLKRAEQELLAVSNFSDWNPSHYLDVAEMTMAAAIGYDWLYDDLSEKSRTIIREAILKKGVGTSYDSAYPNYRKWLSVTNNWNQVCNAGISFGALATWESDPELARRVINRSVASIDIAMKDYDPDGAFAEGYTYWGYGTTFNIMFLSAIEKVFKTDFGLGKSAGFLKTACYLENMIGPTGKNFNYSDASESGILQPAMLWFGNKLKDPSLLWNERLQLTDLRIKLNADRLLPAILIWGKDVDPEKVEAPKKLLWTGAGRNPVALMRSSWTDPNAIFVGIKGGSPKVTHGHMDVGSFVLEADGIRWGKDFGAQDYTPLELRNIDLWADRQDGQRWEIFRYNNFAHNTLTVNNQLQQVTGKGVITSTTSDPAFLSAVADISTVYKGQVAKAERGAAIVDKKYVLIKDEIETSDAEVMVRWKMLTSALVKVSGNQAELIQWGKRLRIIVPEPANIVMQTWSTEPPKDYDEPNPGTTLVGFEVKIPAHSKSTFNVFLVPGGTLPDTLTTPKPLKDWH</sequence>
<dbReference type="GO" id="GO:0030313">
    <property type="term" value="C:cell envelope"/>
    <property type="evidence" value="ECO:0007669"/>
    <property type="project" value="UniProtKB-SubCell"/>
</dbReference>
<feature type="signal peptide" evidence="2">
    <location>
        <begin position="1"/>
        <end position="23"/>
    </location>
</feature>
<dbReference type="Proteomes" id="UP000306402">
    <property type="component" value="Unassembled WGS sequence"/>
</dbReference>
<feature type="domain" description="Heparinase II/III-like C-terminal" evidence="3">
    <location>
        <begin position="394"/>
        <end position="556"/>
    </location>
</feature>
<comment type="caution">
    <text evidence="4">The sequence shown here is derived from an EMBL/GenBank/DDBJ whole genome shotgun (WGS) entry which is preliminary data.</text>
</comment>
<evidence type="ECO:0000259" key="3">
    <source>
        <dbReference type="Pfam" id="PF07940"/>
    </source>
</evidence>
<dbReference type="Gene3D" id="1.50.10.100">
    <property type="entry name" value="Chondroitin AC/alginate lyase"/>
    <property type="match status" value="1"/>
</dbReference>
<dbReference type="Pfam" id="PF07940">
    <property type="entry name" value="Hepar_II_III_C"/>
    <property type="match status" value="1"/>
</dbReference>